<protein>
    <submittedName>
        <fullName evidence="3">Metal-dependent hydrolase</fullName>
    </submittedName>
</protein>
<dbReference type="PANTHER" id="PTHR15032">
    <property type="entry name" value="N-ACYL-PHOSPHATIDYLETHANOLAMINE-HYDROLYZING PHOSPHOLIPASE D"/>
    <property type="match status" value="1"/>
</dbReference>
<organism evidence="3 4">
    <name type="scientific">Engelhardtia mirabilis</name>
    <dbReference type="NCBI Taxonomy" id="2528011"/>
    <lineage>
        <taxon>Bacteria</taxon>
        <taxon>Pseudomonadati</taxon>
        <taxon>Planctomycetota</taxon>
        <taxon>Planctomycetia</taxon>
        <taxon>Planctomycetia incertae sedis</taxon>
        <taxon>Engelhardtia</taxon>
    </lineage>
</organism>
<evidence type="ECO:0000313" key="4">
    <source>
        <dbReference type="Proteomes" id="UP000316921"/>
    </source>
</evidence>
<gene>
    <name evidence="3" type="ORF">Pla133_33710</name>
</gene>
<dbReference type="Pfam" id="PF12706">
    <property type="entry name" value="Lactamase_B_2"/>
    <property type="match status" value="1"/>
</dbReference>
<keyword evidence="3" id="KW-0378">Hydrolase</keyword>
<dbReference type="GO" id="GO:0005737">
    <property type="term" value="C:cytoplasm"/>
    <property type="evidence" value="ECO:0007669"/>
    <property type="project" value="TreeGrafter"/>
</dbReference>
<dbReference type="AlphaFoldDB" id="A0A518BMS4"/>
<accession>A0A518BMS4</accession>
<dbReference type="Proteomes" id="UP000316921">
    <property type="component" value="Chromosome"/>
</dbReference>
<name>A0A518BMS4_9BACT</name>
<dbReference type="PANTHER" id="PTHR15032:SF4">
    <property type="entry name" value="N-ACYL-PHOSPHATIDYLETHANOLAMINE-HYDROLYZING PHOSPHOLIPASE D"/>
    <property type="match status" value="1"/>
</dbReference>
<dbReference type="GO" id="GO:0016787">
    <property type="term" value="F:hydrolase activity"/>
    <property type="evidence" value="ECO:0007669"/>
    <property type="project" value="UniProtKB-KW"/>
</dbReference>
<reference evidence="3 4" key="1">
    <citation type="submission" date="2019-02" db="EMBL/GenBank/DDBJ databases">
        <title>Deep-cultivation of Planctomycetes and their phenomic and genomic characterization uncovers novel biology.</title>
        <authorList>
            <person name="Wiegand S."/>
            <person name="Jogler M."/>
            <person name="Boedeker C."/>
            <person name="Pinto D."/>
            <person name="Vollmers J."/>
            <person name="Rivas-Marin E."/>
            <person name="Kohn T."/>
            <person name="Peeters S.H."/>
            <person name="Heuer A."/>
            <person name="Rast P."/>
            <person name="Oberbeckmann S."/>
            <person name="Bunk B."/>
            <person name="Jeske O."/>
            <person name="Meyerdierks A."/>
            <person name="Storesund J.E."/>
            <person name="Kallscheuer N."/>
            <person name="Luecker S."/>
            <person name="Lage O.M."/>
            <person name="Pohl T."/>
            <person name="Merkel B.J."/>
            <person name="Hornburger P."/>
            <person name="Mueller R.-W."/>
            <person name="Bruemmer F."/>
            <person name="Labrenz M."/>
            <person name="Spormann A.M."/>
            <person name="Op den Camp H."/>
            <person name="Overmann J."/>
            <person name="Amann R."/>
            <person name="Jetten M.S.M."/>
            <person name="Mascher T."/>
            <person name="Medema M.H."/>
            <person name="Devos D.P."/>
            <person name="Kaster A.-K."/>
            <person name="Ovreas L."/>
            <person name="Rohde M."/>
            <person name="Galperin M.Y."/>
            <person name="Jogler C."/>
        </authorList>
    </citation>
    <scope>NUCLEOTIDE SEQUENCE [LARGE SCALE GENOMIC DNA]</scope>
    <source>
        <strain evidence="3 4">Pla133</strain>
    </source>
</reference>
<keyword evidence="4" id="KW-1185">Reference proteome</keyword>
<dbReference type="EMBL" id="CP036287">
    <property type="protein sequence ID" value="QDU68275.1"/>
    <property type="molecule type" value="Genomic_DNA"/>
</dbReference>
<proteinExistence type="predicted"/>
<feature type="domain" description="Metallo-beta-lactamase" evidence="2">
    <location>
        <begin position="118"/>
        <end position="314"/>
    </location>
</feature>
<dbReference type="InterPro" id="IPR036866">
    <property type="entry name" value="RibonucZ/Hydroxyglut_hydro"/>
</dbReference>
<evidence type="ECO:0000313" key="3">
    <source>
        <dbReference type="EMBL" id="QDU68275.1"/>
    </source>
</evidence>
<sequence>MLSPIFRRRLRRALTVLGAGVGLIAIAAVAGGWYFSGPRYAGPTSDHFDGDVFANAEATDHTDPLTVLRWMAGRDPGEFPARDLAGPTDLPPQRVEGAELRVQMVNHSTLLLQTAGLNLLTDPIWSRRSSPVQWAGPDRRTPAGIAFEDLPPIDAVLISHDHYDHLDRTTILRLRDGHDPLFVVPLGNRALLESWRVEKVVELDWWQSQVIGDLTIHATEVRHFSGRGLFDRNARLWCGYVIDGPGGATYFGGDSGYGEHYRRTAERLGPFRLALLPIGAYVPRWFMSPVHMDPADAVQAHGDLGAPLSIGIHFGTFQLADDARGEPLEDLRRALEAAGEGGIEGEFRTLENGAWSTVPPIPPADH</sequence>
<dbReference type="SUPFAM" id="SSF56281">
    <property type="entry name" value="Metallo-hydrolase/oxidoreductase"/>
    <property type="match status" value="1"/>
</dbReference>
<dbReference type="InterPro" id="IPR001279">
    <property type="entry name" value="Metallo-B-lactamas"/>
</dbReference>
<dbReference type="KEGG" id="pbap:Pla133_33710"/>
<dbReference type="Gene3D" id="3.60.15.10">
    <property type="entry name" value="Ribonuclease Z/Hydroxyacylglutathione hydrolase-like"/>
    <property type="match status" value="1"/>
</dbReference>
<evidence type="ECO:0000256" key="1">
    <source>
        <dbReference type="SAM" id="Phobius"/>
    </source>
</evidence>
<keyword evidence="1" id="KW-0472">Membrane</keyword>
<feature type="transmembrane region" description="Helical" evidence="1">
    <location>
        <begin position="12"/>
        <end position="35"/>
    </location>
</feature>
<keyword evidence="1" id="KW-1133">Transmembrane helix</keyword>
<keyword evidence="1" id="KW-0812">Transmembrane</keyword>
<evidence type="ECO:0000259" key="2">
    <source>
        <dbReference type="Pfam" id="PF12706"/>
    </source>
</evidence>
<dbReference type="RefSeq" id="WP_419191610.1">
    <property type="nucleotide sequence ID" value="NZ_CP036287.1"/>
</dbReference>